<dbReference type="Proteomes" id="UP001189429">
    <property type="component" value="Unassembled WGS sequence"/>
</dbReference>
<gene>
    <name evidence="1" type="ORF">PCOR1329_LOCUS66025</name>
</gene>
<feature type="non-terminal residue" evidence="1">
    <location>
        <position position="225"/>
    </location>
</feature>
<sequence>KFLRDIIESGPNDKIFGDVANWRRLLERCIKDYVGVIRTPENPLPEDAREAYDDTPEYLIIRKQLTASLDIARAWVKANRSWDASFISQYKSTLVFLQSDPVAPNPLPSWMRQRYLTVMVQEASTASMIWPLLAPEALESIGYVGCDRQRKVTLDMVKMKVLQLTGDDSPDTWMDTLMDFMGTFPGNAGDDLVNDAALMKAGLGILKSGVASDESLKDAQVLLKK</sequence>
<evidence type="ECO:0000313" key="2">
    <source>
        <dbReference type="Proteomes" id="UP001189429"/>
    </source>
</evidence>
<comment type="caution">
    <text evidence="1">The sequence shown here is derived from an EMBL/GenBank/DDBJ whole genome shotgun (WGS) entry which is preliminary data.</text>
</comment>
<proteinExistence type="predicted"/>
<accession>A0ABN9WG91</accession>
<protein>
    <submittedName>
        <fullName evidence="1">Uncharacterized protein</fullName>
    </submittedName>
</protein>
<dbReference type="EMBL" id="CAUYUJ010018487">
    <property type="protein sequence ID" value="CAK0883957.1"/>
    <property type="molecule type" value="Genomic_DNA"/>
</dbReference>
<name>A0ABN9WG91_9DINO</name>
<feature type="non-terminal residue" evidence="1">
    <location>
        <position position="1"/>
    </location>
</feature>
<organism evidence="1 2">
    <name type="scientific">Prorocentrum cordatum</name>
    <dbReference type="NCBI Taxonomy" id="2364126"/>
    <lineage>
        <taxon>Eukaryota</taxon>
        <taxon>Sar</taxon>
        <taxon>Alveolata</taxon>
        <taxon>Dinophyceae</taxon>
        <taxon>Prorocentrales</taxon>
        <taxon>Prorocentraceae</taxon>
        <taxon>Prorocentrum</taxon>
    </lineage>
</organism>
<evidence type="ECO:0000313" key="1">
    <source>
        <dbReference type="EMBL" id="CAK0883957.1"/>
    </source>
</evidence>
<keyword evidence="2" id="KW-1185">Reference proteome</keyword>
<reference evidence="1" key="1">
    <citation type="submission" date="2023-10" db="EMBL/GenBank/DDBJ databases">
        <authorList>
            <person name="Chen Y."/>
            <person name="Shah S."/>
            <person name="Dougan E. K."/>
            <person name="Thang M."/>
            <person name="Chan C."/>
        </authorList>
    </citation>
    <scope>NUCLEOTIDE SEQUENCE [LARGE SCALE GENOMIC DNA]</scope>
</reference>